<comment type="subcellular location">
    <subcellularLocation>
        <location evidence="1">Cell membrane</location>
        <topology evidence="1">Multi-pass membrane protein</topology>
    </subcellularLocation>
</comment>
<evidence type="ECO:0000256" key="6">
    <source>
        <dbReference type="ARBA" id="ARBA00022989"/>
    </source>
</evidence>
<dbReference type="AlphaFoldDB" id="A0A136Q240"/>
<evidence type="ECO:0000256" key="1">
    <source>
        <dbReference type="ARBA" id="ARBA00004651"/>
    </source>
</evidence>
<feature type="transmembrane region" description="Helical" evidence="8">
    <location>
        <begin position="73"/>
        <end position="92"/>
    </location>
</feature>
<sequence>MNKLRPARRSFREIVRQEHLVFIVLVFVFYYAWSLILPPNVAPDETMRYKIPAFIYQYGALPHGADPLVRDPLWGISYGFTPILPQIISAGFMKIAGLFTADEFALLMAARMVSVLCATATVWIAVKISGELLKGAFRWLFVILIAFLPQFSFLGSYVNNDCFAVFSTAVIFYAWVTGLKYKWPVKSCALLGIGMGLCAMSYYNAYGWLLASIILFFVSNLAMDRARWKDRRFRVKLYVAAGLFAAIAAWWFIRSYIIYDGDFLGLNITEHYKELYAIDELKPSNAPTVQEQGVSVVGMLWNMKWAATTYYSFIGIFGSMSVLIPGWIYKIYAAVFLAGMAGCVVRFIRFIRERDVNKGKKWLMGLCMVLTMIIPVALSIYYSYTSDFQPQGRYIMSLLIPLMLFTTIGIETILRWIFKDKTAAVFAIILAAGLTAVAAYVFFGVYLPLYT</sequence>
<feature type="transmembrane region" description="Helical" evidence="8">
    <location>
        <begin position="327"/>
        <end position="350"/>
    </location>
</feature>
<feature type="transmembrane region" description="Helical" evidence="8">
    <location>
        <begin position="394"/>
        <end position="418"/>
    </location>
</feature>
<feature type="transmembrane region" description="Helical" evidence="8">
    <location>
        <begin position="203"/>
        <end position="223"/>
    </location>
</feature>
<organism evidence="9 10">
    <name type="scientific">Christensenella minuta</name>
    <dbReference type="NCBI Taxonomy" id="626937"/>
    <lineage>
        <taxon>Bacteria</taxon>
        <taxon>Bacillati</taxon>
        <taxon>Bacillota</taxon>
        <taxon>Clostridia</taxon>
        <taxon>Christensenellales</taxon>
        <taxon>Christensenellaceae</taxon>
        <taxon>Christensenella</taxon>
    </lineage>
</organism>
<comment type="caution">
    <text evidence="9">The sequence shown here is derived from an EMBL/GenBank/DDBJ whole genome shotgun (WGS) entry which is preliminary data.</text>
</comment>
<dbReference type="Proteomes" id="UP000070366">
    <property type="component" value="Unassembled WGS sequence"/>
</dbReference>
<proteinExistence type="predicted"/>
<accession>A0A136Q240</accession>
<dbReference type="GO" id="GO:0016763">
    <property type="term" value="F:pentosyltransferase activity"/>
    <property type="evidence" value="ECO:0007669"/>
    <property type="project" value="TreeGrafter"/>
</dbReference>
<feature type="transmembrane region" description="Helical" evidence="8">
    <location>
        <begin position="362"/>
        <end position="382"/>
    </location>
</feature>
<dbReference type="RefSeq" id="WP_066518114.1">
    <property type="nucleotide sequence ID" value="NZ_CABMOF010000001.1"/>
</dbReference>
<feature type="transmembrane region" description="Helical" evidence="8">
    <location>
        <begin position="136"/>
        <end position="155"/>
    </location>
</feature>
<dbReference type="GO" id="GO:0009103">
    <property type="term" value="P:lipopolysaccharide biosynthetic process"/>
    <property type="evidence" value="ECO:0007669"/>
    <property type="project" value="UniProtKB-ARBA"/>
</dbReference>
<evidence type="ECO:0000313" key="9">
    <source>
        <dbReference type="EMBL" id="KXK64733.1"/>
    </source>
</evidence>
<dbReference type="STRING" id="626937.HMPREF3293_01971"/>
<evidence type="ECO:0000256" key="4">
    <source>
        <dbReference type="ARBA" id="ARBA00022679"/>
    </source>
</evidence>
<dbReference type="InterPro" id="IPR050297">
    <property type="entry name" value="LipidA_mod_glycosyltrf_83"/>
</dbReference>
<reference evidence="9 10" key="1">
    <citation type="submission" date="2016-02" db="EMBL/GenBank/DDBJ databases">
        <authorList>
            <person name="Wen L."/>
            <person name="He K."/>
            <person name="Yang H."/>
        </authorList>
    </citation>
    <scope>NUCLEOTIDE SEQUENCE [LARGE SCALE GENOMIC DNA]</scope>
    <source>
        <strain evidence="9 10">DSM 22607</strain>
    </source>
</reference>
<protein>
    <submittedName>
        <fullName evidence="9">Uncharacterized protein</fullName>
    </submittedName>
</protein>
<feature type="transmembrane region" description="Helical" evidence="8">
    <location>
        <begin position="104"/>
        <end position="124"/>
    </location>
</feature>
<dbReference type="GO" id="GO:0005886">
    <property type="term" value="C:plasma membrane"/>
    <property type="evidence" value="ECO:0007669"/>
    <property type="project" value="UniProtKB-SubCell"/>
</dbReference>
<dbReference type="PANTHER" id="PTHR33908:SF11">
    <property type="entry name" value="MEMBRANE PROTEIN"/>
    <property type="match status" value="1"/>
</dbReference>
<dbReference type="PANTHER" id="PTHR33908">
    <property type="entry name" value="MANNOSYLTRANSFERASE YKCB-RELATED"/>
    <property type="match status" value="1"/>
</dbReference>
<keyword evidence="2" id="KW-1003">Cell membrane</keyword>
<keyword evidence="4" id="KW-0808">Transferase</keyword>
<evidence type="ECO:0000256" key="7">
    <source>
        <dbReference type="ARBA" id="ARBA00023136"/>
    </source>
</evidence>
<feature type="transmembrane region" description="Helical" evidence="8">
    <location>
        <begin position="20"/>
        <end position="37"/>
    </location>
</feature>
<name>A0A136Q240_9FIRM</name>
<keyword evidence="6 8" id="KW-1133">Transmembrane helix</keyword>
<evidence type="ECO:0000256" key="3">
    <source>
        <dbReference type="ARBA" id="ARBA00022676"/>
    </source>
</evidence>
<evidence type="ECO:0000313" key="10">
    <source>
        <dbReference type="Proteomes" id="UP000070366"/>
    </source>
</evidence>
<feature type="transmembrane region" description="Helical" evidence="8">
    <location>
        <begin position="162"/>
        <end position="183"/>
    </location>
</feature>
<keyword evidence="7 8" id="KW-0472">Membrane</keyword>
<feature type="transmembrane region" description="Helical" evidence="8">
    <location>
        <begin position="425"/>
        <end position="449"/>
    </location>
</feature>
<evidence type="ECO:0000256" key="5">
    <source>
        <dbReference type="ARBA" id="ARBA00022692"/>
    </source>
</evidence>
<dbReference type="EMBL" id="LSZW01000063">
    <property type="protein sequence ID" value="KXK64733.1"/>
    <property type="molecule type" value="Genomic_DNA"/>
</dbReference>
<evidence type="ECO:0000256" key="2">
    <source>
        <dbReference type="ARBA" id="ARBA00022475"/>
    </source>
</evidence>
<feature type="transmembrane region" description="Helical" evidence="8">
    <location>
        <begin position="235"/>
        <end position="253"/>
    </location>
</feature>
<keyword evidence="5 8" id="KW-0812">Transmembrane</keyword>
<gene>
    <name evidence="9" type="ORF">HMPREF3293_01971</name>
</gene>
<keyword evidence="10" id="KW-1185">Reference proteome</keyword>
<evidence type="ECO:0000256" key="8">
    <source>
        <dbReference type="SAM" id="Phobius"/>
    </source>
</evidence>
<keyword evidence="3" id="KW-0328">Glycosyltransferase</keyword>